<dbReference type="PANTHER" id="PTHR42678">
    <property type="entry name" value="AMIDASE"/>
    <property type="match status" value="1"/>
</dbReference>
<dbReference type="EMBL" id="KB467898">
    <property type="protein sequence ID" value="PCH36783.1"/>
    <property type="molecule type" value="Genomic_DNA"/>
</dbReference>
<organism evidence="2 3">
    <name type="scientific">Wolfiporia cocos (strain MD-104)</name>
    <name type="common">Brown rot fungus</name>
    <dbReference type="NCBI Taxonomy" id="742152"/>
    <lineage>
        <taxon>Eukaryota</taxon>
        <taxon>Fungi</taxon>
        <taxon>Dikarya</taxon>
        <taxon>Basidiomycota</taxon>
        <taxon>Agaricomycotina</taxon>
        <taxon>Agaricomycetes</taxon>
        <taxon>Polyporales</taxon>
        <taxon>Phaeolaceae</taxon>
        <taxon>Wolfiporia</taxon>
    </lineage>
</organism>
<accession>A0A2H3JAE8</accession>
<feature type="domain" description="Amidase" evidence="1">
    <location>
        <begin position="67"/>
        <end position="555"/>
    </location>
</feature>
<dbReference type="PANTHER" id="PTHR42678:SF34">
    <property type="entry name" value="OS04G0183300 PROTEIN"/>
    <property type="match status" value="1"/>
</dbReference>
<evidence type="ECO:0000313" key="3">
    <source>
        <dbReference type="Proteomes" id="UP000218811"/>
    </source>
</evidence>
<evidence type="ECO:0000313" key="2">
    <source>
        <dbReference type="EMBL" id="PCH36783.1"/>
    </source>
</evidence>
<sequence length="593" mass="63016">MNTAAVNPRIALYSALALVLGVCITAYGSGHPSLDWLPGMGSLPDLYEASIEELQEGLRKRRFTSVDLVKAYLARIDEVNLNGPGLRAVLETNPHALEQAAELDRERKTSGPRGPLHGIPILLKDNIATKHEEGMNTTAGSYALLGSVAPGDATVAAKLRAAGAILLGKNTLSEWAYWRGQIPSGFCGRLGQATNPYVRDGNPSGSSAGSAIAAALGLAAGALGSETDGSIISPSSLGNIVGLKPTVGLTSRAGVIPISEHQDSVGPMCRCVADAAAVLAAIVGRDPKDNYTLSQPEVAPDYTKALRKDGLKGARLGVPRELFKDIDANVLIAFDAALATVRALGATVVDPADLQEGWDQAAVWATEEIVLCGDFKENMNAYLAKLVAVPTGVRTVADIIAFNAAHADQELVEPFWTDQSTLVKSDATPQDARFWAAVVAGYRAGREDGIDGALARHALDALLLPTVRASRPAAVAGYPVMSGACLSPWRRCRRRLRDVRGRHRWSHADVWRGLTLAVPLGFQPPDVALGEANPTRMNGPGMPFGVAFLGTAYSEFKLIQYAYAYEQATKTRLQRRAYPEAIPKTQLVHVIGK</sequence>
<dbReference type="Pfam" id="PF01425">
    <property type="entry name" value="Amidase"/>
    <property type="match status" value="1"/>
</dbReference>
<dbReference type="Gene3D" id="3.90.1300.10">
    <property type="entry name" value="Amidase signature (AS) domain"/>
    <property type="match status" value="1"/>
</dbReference>
<gene>
    <name evidence="2" type="ORF">WOLCODRAFT_157472</name>
</gene>
<keyword evidence="3" id="KW-1185">Reference proteome</keyword>
<name>A0A2H3JAE8_WOLCO</name>
<dbReference type="OMA" id="HANDSWA"/>
<dbReference type="SUPFAM" id="SSF75304">
    <property type="entry name" value="Amidase signature (AS) enzymes"/>
    <property type="match status" value="1"/>
</dbReference>
<proteinExistence type="predicted"/>
<dbReference type="AlphaFoldDB" id="A0A2H3JAE8"/>
<dbReference type="InterPro" id="IPR023631">
    <property type="entry name" value="Amidase_dom"/>
</dbReference>
<dbReference type="OrthoDB" id="566138at2759"/>
<dbReference type="InterPro" id="IPR036928">
    <property type="entry name" value="AS_sf"/>
</dbReference>
<protein>
    <submittedName>
        <fullName evidence="2">Amidase signature enzyme</fullName>
    </submittedName>
</protein>
<reference evidence="2 3" key="1">
    <citation type="journal article" date="2012" name="Science">
        <title>The Paleozoic origin of enzymatic lignin decomposition reconstructed from 31 fungal genomes.</title>
        <authorList>
            <person name="Floudas D."/>
            <person name="Binder M."/>
            <person name="Riley R."/>
            <person name="Barry K."/>
            <person name="Blanchette R.A."/>
            <person name="Henrissat B."/>
            <person name="Martinez A.T."/>
            <person name="Otillar R."/>
            <person name="Spatafora J.W."/>
            <person name="Yadav J.S."/>
            <person name="Aerts A."/>
            <person name="Benoit I."/>
            <person name="Boyd A."/>
            <person name="Carlson A."/>
            <person name="Copeland A."/>
            <person name="Coutinho P.M."/>
            <person name="de Vries R.P."/>
            <person name="Ferreira P."/>
            <person name="Findley K."/>
            <person name="Foster B."/>
            <person name="Gaskell J."/>
            <person name="Glotzer D."/>
            <person name="Gorecki P."/>
            <person name="Heitman J."/>
            <person name="Hesse C."/>
            <person name="Hori C."/>
            <person name="Igarashi K."/>
            <person name="Jurgens J.A."/>
            <person name="Kallen N."/>
            <person name="Kersten P."/>
            <person name="Kohler A."/>
            <person name="Kuees U."/>
            <person name="Kumar T.K.A."/>
            <person name="Kuo A."/>
            <person name="LaButti K."/>
            <person name="Larrondo L.F."/>
            <person name="Lindquist E."/>
            <person name="Ling A."/>
            <person name="Lombard V."/>
            <person name="Lucas S."/>
            <person name="Lundell T."/>
            <person name="Martin R."/>
            <person name="McLaughlin D.J."/>
            <person name="Morgenstern I."/>
            <person name="Morin E."/>
            <person name="Murat C."/>
            <person name="Nagy L.G."/>
            <person name="Nolan M."/>
            <person name="Ohm R.A."/>
            <person name="Patyshakuliyeva A."/>
            <person name="Rokas A."/>
            <person name="Ruiz-Duenas F.J."/>
            <person name="Sabat G."/>
            <person name="Salamov A."/>
            <person name="Samejima M."/>
            <person name="Schmutz J."/>
            <person name="Slot J.C."/>
            <person name="St John F."/>
            <person name="Stenlid J."/>
            <person name="Sun H."/>
            <person name="Sun S."/>
            <person name="Syed K."/>
            <person name="Tsang A."/>
            <person name="Wiebenga A."/>
            <person name="Young D."/>
            <person name="Pisabarro A."/>
            <person name="Eastwood D.C."/>
            <person name="Martin F."/>
            <person name="Cullen D."/>
            <person name="Grigoriev I.V."/>
            <person name="Hibbett D.S."/>
        </authorList>
    </citation>
    <scope>NUCLEOTIDE SEQUENCE [LARGE SCALE GENOMIC DNA]</scope>
    <source>
        <strain evidence="2 3">MD-104</strain>
    </source>
</reference>
<evidence type="ECO:0000259" key="1">
    <source>
        <dbReference type="Pfam" id="PF01425"/>
    </source>
</evidence>
<dbReference type="Proteomes" id="UP000218811">
    <property type="component" value="Unassembled WGS sequence"/>
</dbReference>
<dbReference type="STRING" id="742152.A0A2H3JAE8"/>